<evidence type="ECO:0000313" key="3">
    <source>
        <dbReference type="EMBL" id="RAL43945.1"/>
    </source>
</evidence>
<accession>A0A328DDU3</accession>
<keyword evidence="2" id="KW-0472">Membrane</keyword>
<evidence type="ECO:0000256" key="2">
    <source>
        <dbReference type="SAM" id="Phobius"/>
    </source>
</evidence>
<dbReference type="PANTHER" id="PTHR33248">
    <property type="entry name" value="ZINC ION-BINDING PROTEIN"/>
    <property type="match status" value="1"/>
</dbReference>
<dbReference type="EMBL" id="NQVE01000150">
    <property type="protein sequence ID" value="RAL43945.1"/>
    <property type="molecule type" value="Genomic_DNA"/>
</dbReference>
<gene>
    <name evidence="3" type="ORF">DM860_014082</name>
</gene>
<comment type="caution">
    <text evidence="3">The sequence shown here is derived from an EMBL/GenBank/DDBJ whole genome shotgun (WGS) entry which is preliminary data.</text>
</comment>
<dbReference type="AlphaFoldDB" id="A0A328DDU3"/>
<feature type="transmembrane region" description="Helical" evidence="2">
    <location>
        <begin position="123"/>
        <end position="146"/>
    </location>
</feature>
<proteinExistence type="predicted"/>
<keyword evidence="4" id="KW-1185">Reference proteome</keyword>
<evidence type="ECO:0008006" key="5">
    <source>
        <dbReference type="Google" id="ProtNLM"/>
    </source>
</evidence>
<reference evidence="3 4" key="1">
    <citation type="submission" date="2018-06" db="EMBL/GenBank/DDBJ databases">
        <title>The Genome of Cuscuta australis (Dodder) Provides Insight into the Evolution of Plant Parasitism.</title>
        <authorList>
            <person name="Liu H."/>
        </authorList>
    </citation>
    <scope>NUCLEOTIDE SEQUENCE [LARGE SCALE GENOMIC DNA]</scope>
    <source>
        <strain evidence="4">cv. Yunnan</strain>
        <tissue evidence="3">Vines</tissue>
    </source>
</reference>
<feature type="region of interest" description="Disordered" evidence="1">
    <location>
        <begin position="1"/>
        <end position="25"/>
    </location>
</feature>
<organism evidence="3 4">
    <name type="scientific">Cuscuta australis</name>
    <dbReference type="NCBI Taxonomy" id="267555"/>
    <lineage>
        <taxon>Eukaryota</taxon>
        <taxon>Viridiplantae</taxon>
        <taxon>Streptophyta</taxon>
        <taxon>Embryophyta</taxon>
        <taxon>Tracheophyta</taxon>
        <taxon>Spermatophyta</taxon>
        <taxon>Magnoliopsida</taxon>
        <taxon>eudicotyledons</taxon>
        <taxon>Gunneridae</taxon>
        <taxon>Pentapetalae</taxon>
        <taxon>asterids</taxon>
        <taxon>lamiids</taxon>
        <taxon>Solanales</taxon>
        <taxon>Convolvulaceae</taxon>
        <taxon>Cuscuteae</taxon>
        <taxon>Cuscuta</taxon>
        <taxon>Cuscuta subgen. Grammica</taxon>
        <taxon>Cuscuta sect. Cleistogrammica</taxon>
    </lineage>
</organism>
<evidence type="ECO:0000256" key="1">
    <source>
        <dbReference type="SAM" id="MobiDB-lite"/>
    </source>
</evidence>
<keyword evidence="2" id="KW-1133">Transmembrane helix</keyword>
<name>A0A328DDU3_9ASTE</name>
<protein>
    <recommendedName>
        <fullName evidence="5">Zinc finger GRF-type domain-containing protein</fullName>
    </recommendedName>
</protein>
<evidence type="ECO:0000313" key="4">
    <source>
        <dbReference type="Proteomes" id="UP000249390"/>
    </source>
</evidence>
<feature type="compositionally biased region" description="Polar residues" evidence="1">
    <location>
        <begin position="1"/>
        <end position="20"/>
    </location>
</feature>
<sequence>MTIGAMNSQSTMRQRSYGNHSSSSSSRRIEHFCDWLEVPTCKCGNEMRIMTAWTDSNPSRRFLNCAGNGWRRCKDWEWVDPPMCDRSMNIIPSLLKRINTLEGENEQLRVHLNPKEGIQMSHLLVVVVCLLVVVCVLCVGVCVYFGRR</sequence>
<keyword evidence="2" id="KW-0812">Transmembrane</keyword>
<dbReference type="Proteomes" id="UP000249390">
    <property type="component" value="Unassembled WGS sequence"/>
</dbReference>